<sequence>MSLSLFLPAIPAILFLYCIVTAALYIFIHPLRHRRLILWDKPGLKCSIKVRA</sequence>
<dbReference type="Proteomes" id="UP000184383">
    <property type="component" value="Unassembled WGS sequence"/>
</dbReference>
<keyword evidence="1" id="KW-0472">Membrane</keyword>
<dbReference type="GeneID" id="63750441"/>
<evidence type="ECO:0000313" key="2">
    <source>
        <dbReference type="EMBL" id="OJJ39281.1"/>
    </source>
</evidence>
<dbReference type="AlphaFoldDB" id="A0A1L9RWG3"/>
<evidence type="ECO:0000313" key="3">
    <source>
        <dbReference type="Proteomes" id="UP000184383"/>
    </source>
</evidence>
<keyword evidence="1" id="KW-1133">Transmembrane helix</keyword>
<organism evidence="2 3">
    <name type="scientific">Aspergillus wentii DTO 134E9</name>
    <dbReference type="NCBI Taxonomy" id="1073089"/>
    <lineage>
        <taxon>Eukaryota</taxon>
        <taxon>Fungi</taxon>
        <taxon>Dikarya</taxon>
        <taxon>Ascomycota</taxon>
        <taxon>Pezizomycotina</taxon>
        <taxon>Eurotiomycetes</taxon>
        <taxon>Eurotiomycetidae</taxon>
        <taxon>Eurotiales</taxon>
        <taxon>Aspergillaceae</taxon>
        <taxon>Aspergillus</taxon>
        <taxon>Aspergillus subgen. Cremei</taxon>
    </lineage>
</organism>
<accession>A0A1L9RWG3</accession>
<gene>
    <name evidence="2" type="ORF">ASPWEDRAFT_37040</name>
</gene>
<reference evidence="3" key="1">
    <citation type="journal article" date="2017" name="Genome Biol.">
        <title>Comparative genomics reveals high biological diversity and specific adaptations in the industrially and medically important fungal genus Aspergillus.</title>
        <authorList>
            <person name="de Vries R.P."/>
            <person name="Riley R."/>
            <person name="Wiebenga A."/>
            <person name="Aguilar-Osorio G."/>
            <person name="Amillis S."/>
            <person name="Uchima C.A."/>
            <person name="Anderluh G."/>
            <person name="Asadollahi M."/>
            <person name="Askin M."/>
            <person name="Barry K."/>
            <person name="Battaglia E."/>
            <person name="Bayram O."/>
            <person name="Benocci T."/>
            <person name="Braus-Stromeyer S.A."/>
            <person name="Caldana C."/>
            <person name="Canovas D."/>
            <person name="Cerqueira G.C."/>
            <person name="Chen F."/>
            <person name="Chen W."/>
            <person name="Choi C."/>
            <person name="Clum A."/>
            <person name="Dos Santos R.A."/>
            <person name="Damasio A.R."/>
            <person name="Diallinas G."/>
            <person name="Emri T."/>
            <person name="Fekete E."/>
            <person name="Flipphi M."/>
            <person name="Freyberg S."/>
            <person name="Gallo A."/>
            <person name="Gournas C."/>
            <person name="Habgood R."/>
            <person name="Hainaut M."/>
            <person name="Harispe M.L."/>
            <person name="Henrissat B."/>
            <person name="Hilden K.S."/>
            <person name="Hope R."/>
            <person name="Hossain A."/>
            <person name="Karabika E."/>
            <person name="Karaffa L."/>
            <person name="Karanyi Z."/>
            <person name="Krasevec N."/>
            <person name="Kuo A."/>
            <person name="Kusch H."/>
            <person name="LaButti K."/>
            <person name="Lagendijk E.L."/>
            <person name="Lapidus A."/>
            <person name="Levasseur A."/>
            <person name="Lindquist E."/>
            <person name="Lipzen A."/>
            <person name="Logrieco A.F."/>
            <person name="MacCabe A."/>
            <person name="Maekelae M.R."/>
            <person name="Malavazi I."/>
            <person name="Melin P."/>
            <person name="Meyer V."/>
            <person name="Mielnichuk N."/>
            <person name="Miskei M."/>
            <person name="Molnar A.P."/>
            <person name="Mule G."/>
            <person name="Ngan C.Y."/>
            <person name="Orejas M."/>
            <person name="Orosz E."/>
            <person name="Ouedraogo J.P."/>
            <person name="Overkamp K.M."/>
            <person name="Park H.-S."/>
            <person name="Perrone G."/>
            <person name="Piumi F."/>
            <person name="Punt P.J."/>
            <person name="Ram A.F."/>
            <person name="Ramon A."/>
            <person name="Rauscher S."/>
            <person name="Record E."/>
            <person name="Riano-Pachon D.M."/>
            <person name="Robert V."/>
            <person name="Roehrig J."/>
            <person name="Ruller R."/>
            <person name="Salamov A."/>
            <person name="Salih N.S."/>
            <person name="Samson R.A."/>
            <person name="Sandor E."/>
            <person name="Sanguinetti M."/>
            <person name="Schuetze T."/>
            <person name="Sepcic K."/>
            <person name="Shelest E."/>
            <person name="Sherlock G."/>
            <person name="Sophianopoulou V."/>
            <person name="Squina F.M."/>
            <person name="Sun H."/>
            <person name="Susca A."/>
            <person name="Todd R.B."/>
            <person name="Tsang A."/>
            <person name="Unkles S.E."/>
            <person name="van de Wiele N."/>
            <person name="van Rossen-Uffink D."/>
            <person name="Oliveira J.V."/>
            <person name="Vesth T.C."/>
            <person name="Visser J."/>
            <person name="Yu J.-H."/>
            <person name="Zhou M."/>
            <person name="Andersen M.R."/>
            <person name="Archer D.B."/>
            <person name="Baker S.E."/>
            <person name="Benoit I."/>
            <person name="Brakhage A.A."/>
            <person name="Braus G.H."/>
            <person name="Fischer R."/>
            <person name="Frisvad J.C."/>
            <person name="Goldman G.H."/>
            <person name="Houbraken J."/>
            <person name="Oakley B."/>
            <person name="Pocsi I."/>
            <person name="Scazzocchio C."/>
            <person name="Seiboth B."/>
            <person name="vanKuyk P.A."/>
            <person name="Wortman J."/>
            <person name="Dyer P.S."/>
            <person name="Grigoriev I.V."/>
        </authorList>
    </citation>
    <scope>NUCLEOTIDE SEQUENCE [LARGE SCALE GENOMIC DNA]</scope>
    <source>
        <strain evidence="3">DTO 134E9</strain>
    </source>
</reference>
<dbReference type="RefSeq" id="XP_040692957.1">
    <property type="nucleotide sequence ID" value="XM_040834593.1"/>
</dbReference>
<keyword evidence="3" id="KW-1185">Reference proteome</keyword>
<feature type="transmembrane region" description="Helical" evidence="1">
    <location>
        <begin position="6"/>
        <end position="28"/>
    </location>
</feature>
<dbReference type="VEuPathDB" id="FungiDB:ASPWEDRAFT_37040"/>
<keyword evidence="1" id="KW-0812">Transmembrane</keyword>
<name>A0A1L9RWG3_ASPWE</name>
<protein>
    <submittedName>
        <fullName evidence="2">Uncharacterized protein</fullName>
    </submittedName>
</protein>
<evidence type="ECO:0000256" key="1">
    <source>
        <dbReference type="SAM" id="Phobius"/>
    </source>
</evidence>
<proteinExistence type="predicted"/>
<dbReference type="EMBL" id="KV878210">
    <property type="protein sequence ID" value="OJJ39281.1"/>
    <property type="molecule type" value="Genomic_DNA"/>
</dbReference>